<accession>N1QF03</accession>
<dbReference type="HOGENOM" id="CLU_1866382_0_0_1"/>
<keyword evidence="1" id="KW-0732">Signal</keyword>
<protein>
    <submittedName>
        <fullName evidence="2">Uncharacterized protein</fullName>
    </submittedName>
</protein>
<keyword evidence="3" id="KW-1185">Reference proteome</keyword>
<reference evidence="2 3" key="1">
    <citation type="journal article" date="2012" name="PLoS Pathog.">
        <title>Diverse lifestyles and strategies of plant pathogenesis encoded in the genomes of eighteen Dothideomycetes fungi.</title>
        <authorList>
            <person name="Ohm R.A."/>
            <person name="Feau N."/>
            <person name="Henrissat B."/>
            <person name="Schoch C.L."/>
            <person name="Horwitz B.A."/>
            <person name="Barry K.W."/>
            <person name="Condon B.J."/>
            <person name="Copeland A.C."/>
            <person name="Dhillon B."/>
            <person name="Glaser F."/>
            <person name="Hesse C.N."/>
            <person name="Kosti I."/>
            <person name="LaButti K."/>
            <person name="Lindquist E.A."/>
            <person name="Lucas S."/>
            <person name="Salamov A.A."/>
            <person name="Bradshaw R.E."/>
            <person name="Ciuffetti L."/>
            <person name="Hamelin R.C."/>
            <person name="Kema G.H.J."/>
            <person name="Lawrence C."/>
            <person name="Scott J.A."/>
            <person name="Spatafora J.W."/>
            <person name="Turgeon B.G."/>
            <person name="de Wit P.J.G.M."/>
            <person name="Zhong S."/>
            <person name="Goodwin S.B."/>
            <person name="Grigoriev I.V."/>
        </authorList>
    </citation>
    <scope>NUCLEOTIDE SEQUENCE [LARGE SCALE GENOMIC DNA]</scope>
    <source>
        <strain evidence="2 3">SO2202</strain>
    </source>
</reference>
<evidence type="ECO:0000313" key="2">
    <source>
        <dbReference type="EMBL" id="EMF11732.1"/>
    </source>
</evidence>
<dbReference type="AlphaFoldDB" id="N1QF03"/>
<dbReference type="EMBL" id="KB456265">
    <property type="protein sequence ID" value="EMF11732.1"/>
    <property type="molecule type" value="Genomic_DNA"/>
</dbReference>
<dbReference type="Proteomes" id="UP000016931">
    <property type="component" value="Unassembled WGS sequence"/>
</dbReference>
<gene>
    <name evidence="2" type="ORF">SEPMUDRAFT_117706</name>
</gene>
<name>N1QF03_SPHMS</name>
<organism evidence="2 3">
    <name type="scientific">Sphaerulina musiva (strain SO2202)</name>
    <name type="common">Poplar stem canker fungus</name>
    <name type="synonym">Septoria musiva</name>
    <dbReference type="NCBI Taxonomy" id="692275"/>
    <lineage>
        <taxon>Eukaryota</taxon>
        <taxon>Fungi</taxon>
        <taxon>Dikarya</taxon>
        <taxon>Ascomycota</taxon>
        <taxon>Pezizomycotina</taxon>
        <taxon>Dothideomycetes</taxon>
        <taxon>Dothideomycetidae</taxon>
        <taxon>Mycosphaerellales</taxon>
        <taxon>Mycosphaerellaceae</taxon>
        <taxon>Sphaerulina</taxon>
    </lineage>
</organism>
<feature type="chain" id="PRO_5004110748" evidence="1">
    <location>
        <begin position="20"/>
        <end position="137"/>
    </location>
</feature>
<dbReference type="RefSeq" id="XP_016759853.1">
    <property type="nucleotide sequence ID" value="XM_016901365.1"/>
</dbReference>
<proteinExistence type="predicted"/>
<sequence>MKATILVAAFMACWTNVYAEDCPPCTKFDPSAPNSPCGEMQFGGVGCQCWELGRDKHTYRLFAHKDGTKVEIDENNRIHMWCNDKACIRKDYCKIEPYWRDLADWVHDGSYELPAGNGCCQLPAHYIQHATMYKMPY</sequence>
<dbReference type="GeneID" id="27898502"/>
<evidence type="ECO:0000256" key="1">
    <source>
        <dbReference type="SAM" id="SignalP"/>
    </source>
</evidence>
<evidence type="ECO:0000313" key="3">
    <source>
        <dbReference type="Proteomes" id="UP000016931"/>
    </source>
</evidence>
<feature type="signal peptide" evidence="1">
    <location>
        <begin position="1"/>
        <end position="19"/>
    </location>
</feature>